<dbReference type="AlphaFoldDB" id="A0AAP0IXV4"/>
<accession>A0AAP0IXV4</accession>
<sequence length="163" mass="17337">MEGMDGDHNGTMAMPGDGTHNGTMAHGGMQHGHGHGMMMMHMTLYWGKSALVLFQGWPGDRAGMYALSLVLVFALAVLVEFISHSRLVKYGSNHVAAGLVRTALHTVRMGLAYLLMLALMSFNGGVFIAGVAGHGVGFLVFGSRVFRGPDDGKHGDRLPPISC</sequence>
<evidence type="ECO:0000313" key="8">
    <source>
        <dbReference type="Proteomes" id="UP001417504"/>
    </source>
</evidence>
<dbReference type="Proteomes" id="UP001417504">
    <property type="component" value="Unassembled WGS sequence"/>
</dbReference>
<dbReference type="GO" id="GO:0005886">
    <property type="term" value="C:plasma membrane"/>
    <property type="evidence" value="ECO:0007669"/>
    <property type="project" value="TreeGrafter"/>
</dbReference>
<comment type="similarity">
    <text evidence="1 6">Belongs to the copper transporter (Ctr) (TC 1.A.56) family. SLC31A subfamily.</text>
</comment>
<keyword evidence="4 6" id="KW-1133">Transmembrane helix</keyword>
<dbReference type="PANTHER" id="PTHR12483">
    <property type="entry name" value="SOLUTE CARRIER FAMILY 31 COPPER TRANSPORTERS"/>
    <property type="match status" value="1"/>
</dbReference>
<dbReference type="InterPro" id="IPR007274">
    <property type="entry name" value="Cop_transporter"/>
</dbReference>
<gene>
    <name evidence="7" type="ORF">Sjap_013416</name>
</gene>
<dbReference type="Pfam" id="PF04145">
    <property type="entry name" value="Ctr"/>
    <property type="match status" value="2"/>
</dbReference>
<evidence type="ECO:0000256" key="4">
    <source>
        <dbReference type="ARBA" id="ARBA00022989"/>
    </source>
</evidence>
<keyword evidence="3 6" id="KW-0187">Copper transport</keyword>
<feature type="transmembrane region" description="Helical" evidence="6">
    <location>
        <begin position="111"/>
        <end position="141"/>
    </location>
</feature>
<feature type="transmembrane region" description="Helical" evidence="6">
    <location>
        <begin position="63"/>
        <end position="82"/>
    </location>
</feature>
<keyword evidence="5 6" id="KW-0472">Membrane</keyword>
<evidence type="ECO:0000256" key="6">
    <source>
        <dbReference type="RuleBase" id="RU367022"/>
    </source>
</evidence>
<comment type="subcellular location">
    <subcellularLocation>
        <location evidence="6">Membrane</location>
        <topology evidence="6">Multi-pass membrane protein</topology>
    </subcellularLocation>
</comment>
<organism evidence="7 8">
    <name type="scientific">Stephania japonica</name>
    <dbReference type="NCBI Taxonomy" id="461633"/>
    <lineage>
        <taxon>Eukaryota</taxon>
        <taxon>Viridiplantae</taxon>
        <taxon>Streptophyta</taxon>
        <taxon>Embryophyta</taxon>
        <taxon>Tracheophyta</taxon>
        <taxon>Spermatophyta</taxon>
        <taxon>Magnoliopsida</taxon>
        <taxon>Ranunculales</taxon>
        <taxon>Menispermaceae</taxon>
        <taxon>Menispermoideae</taxon>
        <taxon>Cissampelideae</taxon>
        <taxon>Stephania</taxon>
    </lineage>
</organism>
<keyword evidence="2 6" id="KW-0812">Transmembrane</keyword>
<keyword evidence="6" id="KW-0406">Ion transport</keyword>
<keyword evidence="8" id="KW-1185">Reference proteome</keyword>
<protein>
    <recommendedName>
        <fullName evidence="6">Copper transport protein</fullName>
    </recommendedName>
</protein>
<dbReference type="PANTHER" id="PTHR12483:SF117">
    <property type="entry name" value="COPPER TRANSPORTER 3"/>
    <property type="match status" value="1"/>
</dbReference>
<proteinExistence type="inferred from homology"/>
<evidence type="ECO:0000256" key="1">
    <source>
        <dbReference type="ARBA" id="ARBA00006921"/>
    </source>
</evidence>
<comment type="caution">
    <text evidence="7">The sequence shown here is derived from an EMBL/GenBank/DDBJ whole genome shotgun (WGS) entry which is preliminary data.</text>
</comment>
<reference evidence="7 8" key="1">
    <citation type="submission" date="2024-01" db="EMBL/GenBank/DDBJ databases">
        <title>Genome assemblies of Stephania.</title>
        <authorList>
            <person name="Yang L."/>
        </authorList>
    </citation>
    <scope>NUCLEOTIDE SEQUENCE [LARGE SCALE GENOMIC DNA]</scope>
    <source>
        <strain evidence="7">QJT</strain>
        <tissue evidence="7">Leaf</tissue>
    </source>
</reference>
<dbReference type="GO" id="GO:0005375">
    <property type="term" value="F:copper ion transmembrane transporter activity"/>
    <property type="evidence" value="ECO:0007669"/>
    <property type="project" value="UniProtKB-UniRule"/>
</dbReference>
<keyword evidence="6" id="KW-0813">Transport</keyword>
<dbReference type="EMBL" id="JBBNAE010000005">
    <property type="protein sequence ID" value="KAK9123814.1"/>
    <property type="molecule type" value="Genomic_DNA"/>
</dbReference>
<evidence type="ECO:0000313" key="7">
    <source>
        <dbReference type="EMBL" id="KAK9123814.1"/>
    </source>
</evidence>
<evidence type="ECO:0000256" key="5">
    <source>
        <dbReference type="ARBA" id="ARBA00023136"/>
    </source>
</evidence>
<keyword evidence="6" id="KW-0186">Copper</keyword>
<name>A0AAP0IXV4_9MAGN</name>
<evidence type="ECO:0000256" key="2">
    <source>
        <dbReference type="ARBA" id="ARBA00022692"/>
    </source>
</evidence>
<evidence type="ECO:0000256" key="3">
    <source>
        <dbReference type="ARBA" id="ARBA00022796"/>
    </source>
</evidence>